<reference evidence="2 3" key="1">
    <citation type="journal article" date="2024" name="Plant J.">
        <title>Genome sequences and population genomics reveal climatic adaptation and genomic divergence between two closely related sweetgum species.</title>
        <authorList>
            <person name="Xu W.Q."/>
            <person name="Ren C.Q."/>
            <person name="Zhang X.Y."/>
            <person name="Comes H.P."/>
            <person name="Liu X.H."/>
            <person name="Li Y.G."/>
            <person name="Kettle C.J."/>
            <person name="Jalonen R."/>
            <person name="Gaisberger H."/>
            <person name="Ma Y.Z."/>
            <person name="Qiu Y.X."/>
        </authorList>
    </citation>
    <scope>NUCLEOTIDE SEQUENCE [LARGE SCALE GENOMIC DNA]</scope>
    <source>
        <strain evidence="2">Hangzhou</strain>
    </source>
</reference>
<keyword evidence="3" id="KW-1185">Reference proteome</keyword>
<feature type="chain" id="PRO_5042966952" evidence="1">
    <location>
        <begin position="20"/>
        <end position="121"/>
    </location>
</feature>
<dbReference type="PANTHER" id="PTHR47689:SF2">
    <property type="entry name" value="TETRATRICOPEPTIDE REPEAT (TPR)-LIKE SUPERFAMILY PROTEIN"/>
    <property type="match status" value="1"/>
</dbReference>
<accession>A0AAP0NLT3</accession>
<evidence type="ECO:0000256" key="1">
    <source>
        <dbReference type="SAM" id="SignalP"/>
    </source>
</evidence>
<name>A0AAP0NLT3_LIQFO</name>
<dbReference type="AlphaFoldDB" id="A0AAP0NLT3"/>
<sequence>MKDGHAALIILLQSLDGLALLEITKQELQGVLEHRPVEAENALRQCISAFKEFGTERSMYDSPEVKVEYLSCLKHLLTLMIDSTTEETQQSRGSTLQELKDEIKRVEAEILPYGKQKKPGS</sequence>
<dbReference type="EMBL" id="JBBPBK010000013">
    <property type="protein sequence ID" value="KAK9272719.1"/>
    <property type="molecule type" value="Genomic_DNA"/>
</dbReference>
<dbReference type="Proteomes" id="UP001415857">
    <property type="component" value="Unassembled WGS sequence"/>
</dbReference>
<keyword evidence="1" id="KW-0732">Signal</keyword>
<organism evidence="2 3">
    <name type="scientific">Liquidambar formosana</name>
    <name type="common">Formosan gum</name>
    <dbReference type="NCBI Taxonomy" id="63359"/>
    <lineage>
        <taxon>Eukaryota</taxon>
        <taxon>Viridiplantae</taxon>
        <taxon>Streptophyta</taxon>
        <taxon>Embryophyta</taxon>
        <taxon>Tracheophyta</taxon>
        <taxon>Spermatophyta</taxon>
        <taxon>Magnoliopsida</taxon>
        <taxon>eudicotyledons</taxon>
        <taxon>Gunneridae</taxon>
        <taxon>Pentapetalae</taxon>
        <taxon>Saxifragales</taxon>
        <taxon>Altingiaceae</taxon>
        <taxon>Liquidambar</taxon>
    </lineage>
</organism>
<comment type="caution">
    <text evidence="2">The sequence shown here is derived from an EMBL/GenBank/DDBJ whole genome shotgun (WGS) entry which is preliminary data.</text>
</comment>
<proteinExistence type="predicted"/>
<gene>
    <name evidence="2" type="ORF">L1049_003096</name>
</gene>
<dbReference type="PANTHER" id="PTHR47689">
    <property type="entry name" value="TETRATRICOPEPTIDE REPEAT (TPR)-LIKE SUPERFAMILY PROTEIN"/>
    <property type="match status" value="1"/>
</dbReference>
<protein>
    <submittedName>
        <fullName evidence="2">Uncharacterized protein</fullName>
    </submittedName>
</protein>
<feature type="signal peptide" evidence="1">
    <location>
        <begin position="1"/>
        <end position="19"/>
    </location>
</feature>
<evidence type="ECO:0000313" key="3">
    <source>
        <dbReference type="Proteomes" id="UP001415857"/>
    </source>
</evidence>
<evidence type="ECO:0000313" key="2">
    <source>
        <dbReference type="EMBL" id="KAK9272719.1"/>
    </source>
</evidence>